<dbReference type="Pfam" id="PF04427">
    <property type="entry name" value="Brix"/>
    <property type="match status" value="1"/>
</dbReference>
<evidence type="ECO:0000313" key="3">
    <source>
        <dbReference type="EMBL" id="VEL10799.1"/>
    </source>
</evidence>
<dbReference type="OrthoDB" id="10261452at2759"/>
<evidence type="ECO:0000259" key="2">
    <source>
        <dbReference type="PROSITE" id="PS50833"/>
    </source>
</evidence>
<accession>A0A3S5A9R1</accession>
<protein>
    <recommendedName>
        <fullName evidence="2">Brix domain-containing protein</fullName>
    </recommendedName>
</protein>
<name>A0A3S5A9R1_9PLAT</name>
<feature type="region of interest" description="Disordered" evidence="1">
    <location>
        <begin position="199"/>
        <end position="240"/>
    </location>
</feature>
<comment type="caution">
    <text evidence="3">The sequence shown here is derived from an EMBL/GenBank/DDBJ whole genome shotgun (WGS) entry which is preliminary data.</text>
</comment>
<evidence type="ECO:0000256" key="1">
    <source>
        <dbReference type="SAM" id="MobiDB-lite"/>
    </source>
</evidence>
<dbReference type="GO" id="GO:0006364">
    <property type="term" value="P:rRNA processing"/>
    <property type="evidence" value="ECO:0007669"/>
    <property type="project" value="InterPro"/>
</dbReference>
<dbReference type="SMART" id="SM00879">
    <property type="entry name" value="Brix"/>
    <property type="match status" value="1"/>
</dbReference>
<dbReference type="GO" id="GO:0019843">
    <property type="term" value="F:rRNA binding"/>
    <property type="evidence" value="ECO:0007669"/>
    <property type="project" value="InterPro"/>
</dbReference>
<dbReference type="InterPro" id="IPR007109">
    <property type="entry name" value="Brix"/>
</dbReference>
<dbReference type="InterPro" id="IPR045112">
    <property type="entry name" value="PPAN-like"/>
</dbReference>
<feature type="region of interest" description="Disordered" evidence="1">
    <location>
        <begin position="122"/>
        <end position="144"/>
    </location>
</feature>
<dbReference type="EMBL" id="CAAALY010009983">
    <property type="protein sequence ID" value="VEL10799.1"/>
    <property type="molecule type" value="Genomic_DNA"/>
</dbReference>
<dbReference type="AlphaFoldDB" id="A0A3S5A9R1"/>
<dbReference type="PANTHER" id="PTHR12661:SF5">
    <property type="entry name" value="SUPPRESSOR OF SWI4 1 HOMOLOG"/>
    <property type="match status" value="1"/>
</dbReference>
<reference evidence="3" key="1">
    <citation type="submission" date="2018-11" db="EMBL/GenBank/DDBJ databases">
        <authorList>
            <consortium name="Pathogen Informatics"/>
        </authorList>
    </citation>
    <scope>NUCLEOTIDE SEQUENCE</scope>
</reference>
<keyword evidence="4" id="KW-1185">Reference proteome</keyword>
<feature type="compositionally biased region" description="Basic and acidic residues" evidence="1">
    <location>
        <begin position="122"/>
        <end position="134"/>
    </location>
</feature>
<proteinExistence type="predicted"/>
<feature type="domain" description="Brix" evidence="2">
    <location>
        <begin position="29"/>
        <end position="369"/>
    </location>
</feature>
<feature type="compositionally biased region" description="Basic and acidic residues" evidence="1">
    <location>
        <begin position="208"/>
        <end position="233"/>
    </location>
</feature>
<organism evidence="3 4">
    <name type="scientific">Protopolystoma xenopodis</name>
    <dbReference type="NCBI Taxonomy" id="117903"/>
    <lineage>
        <taxon>Eukaryota</taxon>
        <taxon>Metazoa</taxon>
        <taxon>Spiralia</taxon>
        <taxon>Lophotrochozoa</taxon>
        <taxon>Platyhelminthes</taxon>
        <taxon>Monogenea</taxon>
        <taxon>Polyopisthocotylea</taxon>
        <taxon>Polystomatidea</taxon>
        <taxon>Polystomatidae</taxon>
        <taxon>Protopolystoma</taxon>
    </lineage>
</organism>
<dbReference type="PANTHER" id="PTHR12661">
    <property type="entry name" value="PETER PAN-RELATED"/>
    <property type="match status" value="1"/>
</dbReference>
<sequence length="396" mass="44328">MPANKRSRIVRKSRAIALSKEEEKYSNTPHTFVFARPGVGPLVHQLSLDLRHMMLPFTASRLQVSRRNVLKDLISVAGPLGVTHLIYLTHTSLRGLSNRRKRKAIQIQMKPEMKLEDKLDADELRHKSSERNEHPTINPNSTSSGGGGVFLHIVRLPRGPRLTFRVLGYSLRRDVQTLVRRVFQNSQYANPPLLAMTGFTTPYPNKRSSGEPDGVKAEEMDEGGTSKEEENAQRKASIAPPPPHLRLLVDIFQNMLPSLNVEKVKLSSVRRVLLLSREIDYFGLGKTNGAEGNCSQVNDYIHLRHYHIKTENRAISRPLRRLGLGGASLKKRSFAASFVDSSDRLSGSADINGETNKIASRRFGVGPGGKGKGSFVPDLSKYSNFEEFLMRSVLFR</sequence>
<dbReference type="Proteomes" id="UP000784294">
    <property type="component" value="Unassembled WGS sequence"/>
</dbReference>
<evidence type="ECO:0000313" key="4">
    <source>
        <dbReference type="Proteomes" id="UP000784294"/>
    </source>
</evidence>
<dbReference type="GO" id="GO:0000027">
    <property type="term" value="P:ribosomal large subunit assembly"/>
    <property type="evidence" value="ECO:0007669"/>
    <property type="project" value="TreeGrafter"/>
</dbReference>
<dbReference type="PROSITE" id="PS50833">
    <property type="entry name" value="BRIX"/>
    <property type="match status" value="1"/>
</dbReference>
<dbReference type="GO" id="GO:0030687">
    <property type="term" value="C:preribosome, large subunit precursor"/>
    <property type="evidence" value="ECO:0007669"/>
    <property type="project" value="TreeGrafter"/>
</dbReference>
<gene>
    <name evidence="3" type="ORF">PXEA_LOCUS4239</name>
</gene>